<feature type="region of interest" description="Disordered" evidence="1">
    <location>
        <begin position="498"/>
        <end position="562"/>
    </location>
</feature>
<feature type="compositionally biased region" description="Acidic residues" evidence="1">
    <location>
        <begin position="541"/>
        <end position="555"/>
    </location>
</feature>
<dbReference type="EMBL" id="LSBI01000004">
    <property type="protein sequence ID" value="OAQ90578.1"/>
    <property type="molecule type" value="Genomic_DNA"/>
</dbReference>
<dbReference type="Proteomes" id="UP000078240">
    <property type="component" value="Unassembled WGS sequence"/>
</dbReference>
<dbReference type="Proteomes" id="UP000078340">
    <property type="component" value="Unassembled WGS sequence"/>
</dbReference>
<name>A0A179HLN2_PURLI</name>
<feature type="region of interest" description="Disordered" evidence="1">
    <location>
        <begin position="1"/>
        <end position="198"/>
    </location>
</feature>
<gene>
    <name evidence="3" type="ORF">VFPBJ_02565</name>
    <name evidence="4" type="ORF">VFPFJ_04737</name>
</gene>
<feature type="compositionally biased region" description="Low complexity" evidence="1">
    <location>
        <begin position="137"/>
        <end position="163"/>
    </location>
</feature>
<feature type="compositionally biased region" description="Polar residues" evidence="1">
    <location>
        <begin position="44"/>
        <end position="56"/>
    </location>
</feature>
<feature type="compositionally biased region" description="Polar residues" evidence="1">
    <location>
        <begin position="507"/>
        <end position="518"/>
    </location>
</feature>
<dbReference type="Pfam" id="PF00582">
    <property type="entry name" value="Usp"/>
    <property type="match status" value="1"/>
</dbReference>
<feature type="compositionally biased region" description="Low complexity" evidence="1">
    <location>
        <begin position="174"/>
        <end position="190"/>
    </location>
</feature>
<dbReference type="CDD" id="cd23659">
    <property type="entry name" value="USP_At3g01520-like"/>
    <property type="match status" value="1"/>
</dbReference>
<reference evidence="4 5" key="1">
    <citation type="submission" date="2016-02" db="EMBL/GenBank/DDBJ databases">
        <title>Biosynthesis of antibiotic leucinostatins and their inhibition on Phytophthora in bio-control Purpureocillium lilacinum.</title>
        <authorList>
            <person name="Wang G."/>
            <person name="Liu Z."/>
            <person name="Lin R."/>
            <person name="Li E."/>
            <person name="Mao Z."/>
            <person name="Ling J."/>
            <person name="Yin W."/>
            <person name="Xie B."/>
        </authorList>
    </citation>
    <scope>NUCLEOTIDE SEQUENCE [LARGE SCALE GENOMIC DNA]</scope>
    <source>
        <strain evidence="3">PLBJ-1</strain>
        <strain evidence="4">PLFJ-1</strain>
    </source>
</reference>
<dbReference type="PANTHER" id="PTHR47815">
    <property type="entry name" value="UNIVERSAL STRESS PROTEIN A FAMILY PROTEIN C25B2.10"/>
    <property type="match status" value="1"/>
</dbReference>
<feature type="compositionally biased region" description="Low complexity" evidence="1">
    <location>
        <begin position="13"/>
        <end position="29"/>
    </location>
</feature>
<evidence type="ECO:0000256" key="1">
    <source>
        <dbReference type="SAM" id="MobiDB-lite"/>
    </source>
</evidence>
<sequence>MTAAPEATHKKPGSSSSDSDSTNASSSGTEGSNDVAGSLEASGAKSTTGPDGTNGNDVAAGDYFFPPASPAAETKDQARADRPADSGVSMSAGLSGQPPVPAANELERRASVATTASTQPRKLSITFQDQLPRRDSSGSASIAGSNRSSNGGSNESSNGSSNEGSDRGAPRKQSVSSISLRSLSSQSLASAEPRKSSVSFQDVLPRPDYATVDDLVNAWSRKRSISSISFRQLRASSPMDRALSPASESRSRAPSPPHQRFQRHVGFDNVPNGEATKNNTLSLTLNVKHKGYQARRRSRTFMVGVDEHSYSDYAIQWLLDELVDDGDEIVCVRVIEKEIRYNDKQYQDDARHIMDAILAKNGANRAISFVLEYAVGKLHATFQKLIQMYQPAMLIVGTKGRSLGGIQGLVNARNSFSKYCLQYSPVPVVVVRPTEQRIKKKVKRANDSTRQTYVGMLAKTHGRHEADSEASSTYELEVQNTPDEEAHQVAKVLGLPAKFDPTIKPLPSSQLRPRSRPTSPHPGADVPTRLVDASPSSERGDSDEDEDDEECDFDVIDGQQALTQQQKLEQLHKMEVGEAAALKMGVDDDTDESDEKSDTAQEAKAAS</sequence>
<evidence type="ECO:0000313" key="4">
    <source>
        <dbReference type="EMBL" id="OAQ90578.1"/>
    </source>
</evidence>
<feature type="domain" description="UspA" evidence="2">
    <location>
        <begin position="299"/>
        <end position="432"/>
    </location>
</feature>
<evidence type="ECO:0000313" key="5">
    <source>
        <dbReference type="Proteomes" id="UP000078340"/>
    </source>
</evidence>
<dbReference type="AlphaFoldDB" id="A0A179HLN2"/>
<protein>
    <submittedName>
        <fullName evidence="4">Universal stress protein family domain-containingprotein</fullName>
    </submittedName>
</protein>
<organism evidence="4 5">
    <name type="scientific">Purpureocillium lilacinum</name>
    <name type="common">Paecilomyces lilacinus</name>
    <dbReference type="NCBI Taxonomy" id="33203"/>
    <lineage>
        <taxon>Eukaryota</taxon>
        <taxon>Fungi</taxon>
        <taxon>Dikarya</taxon>
        <taxon>Ascomycota</taxon>
        <taxon>Pezizomycotina</taxon>
        <taxon>Sordariomycetes</taxon>
        <taxon>Hypocreomycetidae</taxon>
        <taxon>Hypocreales</taxon>
        <taxon>Ophiocordycipitaceae</taxon>
        <taxon>Purpureocillium</taxon>
    </lineage>
</organism>
<dbReference type="InterPro" id="IPR014729">
    <property type="entry name" value="Rossmann-like_a/b/a_fold"/>
</dbReference>
<dbReference type="GeneID" id="28886866"/>
<proteinExistence type="predicted"/>
<dbReference type="EMBL" id="LSBH01000002">
    <property type="protein sequence ID" value="OAQ83798.1"/>
    <property type="molecule type" value="Genomic_DNA"/>
</dbReference>
<dbReference type="InterPro" id="IPR006016">
    <property type="entry name" value="UspA"/>
</dbReference>
<dbReference type="Gene3D" id="3.40.50.620">
    <property type="entry name" value="HUPs"/>
    <property type="match status" value="1"/>
</dbReference>
<feature type="region of interest" description="Disordered" evidence="1">
    <location>
        <begin position="579"/>
        <end position="607"/>
    </location>
</feature>
<evidence type="ECO:0000259" key="2">
    <source>
        <dbReference type="Pfam" id="PF00582"/>
    </source>
</evidence>
<comment type="caution">
    <text evidence="4">The sequence shown here is derived from an EMBL/GenBank/DDBJ whole genome shotgun (WGS) entry which is preliminary data.</text>
</comment>
<feature type="compositionally biased region" description="Basic and acidic residues" evidence="1">
    <location>
        <begin position="73"/>
        <end position="84"/>
    </location>
</feature>
<dbReference type="SUPFAM" id="SSF52402">
    <property type="entry name" value="Adenine nucleotide alpha hydrolases-like"/>
    <property type="match status" value="1"/>
</dbReference>
<evidence type="ECO:0000313" key="3">
    <source>
        <dbReference type="EMBL" id="OAQ83798.1"/>
    </source>
</evidence>
<dbReference type="PANTHER" id="PTHR47815:SF1">
    <property type="entry name" value="UNIVERSAL STRESS PROTEIN A FAMILY PROTEIN C25B2.10"/>
    <property type="match status" value="1"/>
</dbReference>
<accession>A0A179HLN2</accession>
<feature type="region of interest" description="Disordered" evidence="1">
    <location>
        <begin position="236"/>
        <end position="273"/>
    </location>
</feature>
<dbReference type="KEGG" id="plj:28886866"/>
<feature type="compositionally biased region" description="Polar residues" evidence="1">
    <location>
        <begin position="112"/>
        <end position="129"/>
    </location>
</feature>
<dbReference type="STRING" id="33203.A0A179HLN2"/>